<dbReference type="PANTHER" id="PTHR23519">
    <property type="entry name" value="AUTOPHAGY-RELATED PROTEIN 22"/>
    <property type="match status" value="1"/>
</dbReference>
<evidence type="ECO:0008006" key="10">
    <source>
        <dbReference type="Google" id="ProtNLM"/>
    </source>
</evidence>
<accession>A0ABD3SGF2</accession>
<dbReference type="InterPro" id="IPR036259">
    <property type="entry name" value="MFS_trans_sf"/>
</dbReference>
<sequence>MTTPPTPLPAVPAVVQKATNGDKSTSSGDNVDGGSVVAVGYGEKGGNTSSRCCGCRGIKQFLLYDSSRKENQALYLNQFGRSILFISFMFLSLGVLQIANQQAGCPQNANGSYTNCGNTVYGMQPSSMLSFMAVIGGVSTSCFMPYAGAVVDFTDHRLGFGKVNALLLTLTNFVQVFLFEDTWFAIIILQSIVASATFMANSMVMWSYVSAPNDHELHGISSSGRVWETTGMLGFFIVVGAVQIVSGWDSIEVARFSQAFATVVGGISLFLAYRRYSPIKAVKTLEKKADGTDVNLYLAGLRELKETMTTLGKTDPSAARFLVGSIFVEASISSFTNLAISYLSQQIEMSATEIIIFIMVNLATNPIGIILHRTLARQVGHKRSYVGCIAYTLIMTPIMIGTVYSPQQTNLAYFFSVMFGISYGWYYPSSNGYYVSLVPEEKVVELWGLNSFCSVILSWVPPIIFTVLNETTGNMRVGWIGVIIFEIIGLAVSLTIPGKMDSSISELDCSVDEEKGSKVDDEKICDGPIPTVSIE</sequence>
<feature type="transmembrane region" description="Helical" evidence="7">
    <location>
        <begin position="410"/>
        <end position="427"/>
    </location>
</feature>
<feature type="transmembrane region" description="Helical" evidence="7">
    <location>
        <begin position="230"/>
        <end position="248"/>
    </location>
</feature>
<dbReference type="Proteomes" id="UP001530377">
    <property type="component" value="Unassembled WGS sequence"/>
</dbReference>
<keyword evidence="4 7" id="KW-0812">Transmembrane</keyword>
<feature type="transmembrane region" description="Helical" evidence="7">
    <location>
        <begin position="477"/>
        <end position="496"/>
    </location>
</feature>
<feature type="transmembrane region" description="Helical" evidence="7">
    <location>
        <begin position="321"/>
        <end position="342"/>
    </location>
</feature>
<dbReference type="GO" id="GO:0012505">
    <property type="term" value="C:endomembrane system"/>
    <property type="evidence" value="ECO:0007669"/>
    <property type="project" value="UniProtKB-SubCell"/>
</dbReference>
<evidence type="ECO:0000256" key="3">
    <source>
        <dbReference type="ARBA" id="ARBA00022448"/>
    </source>
</evidence>
<comment type="subcellular location">
    <subcellularLocation>
        <location evidence="1">Endomembrane system</location>
        <topology evidence="1">Multi-pass membrane protein</topology>
    </subcellularLocation>
</comment>
<comment type="caution">
    <text evidence="8">The sequence shown here is derived from an EMBL/GenBank/DDBJ whole genome shotgun (WGS) entry which is preliminary data.</text>
</comment>
<dbReference type="Pfam" id="PF11700">
    <property type="entry name" value="ATG22"/>
    <property type="match status" value="1"/>
</dbReference>
<evidence type="ECO:0000256" key="4">
    <source>
        <dbReference type="ARBA" id="ARBA00022692"/>
    </source>
</evidence>
<evidence type="ECO:0000256" key="6">
    <source>
        <dbReference type="ARBA" id="ARBA00023136"/>
    </source>
</evidence>
<keyword evidence="3" id="KW-0813">Transport</keyword>
<dbReference type="SUPFAM" id="SSF103473">
    <property type="entry name" value="MFS general substrate transporter"/>
    <property type="match status" value="1"/>
</dbReference>
<feature type="transmembrane region" description="Helical" evidence="7">
    <location>
        <begin position="447"/>
        <end position="465"/>
    </location>
</feature>
<keyword evidence="6 7" id="KW-0472">Membrane</keyword>
<feature type="transmembrane region" description="Helical" evidence="7">
    <location>
        <begin position="384"/>
        <end position="404"/>
    </location>
</feature>
<feature type="transmembrane region" description="Helical" evidence="7">
    <location>
        <begin position="79"/>
        <end position="99"/>
    </location>
</feature>
<gene>
    <name evidence="8" type="ORF">ACHAXA_010218</name>
</gene>
<evidence type="ECO:0000256" key="7">
    <source>
        <dbReference type="SAM" id="Phobius"/>
    </source>
</evidence>
<reference evidence="8 9" key="1">
    <citation type="submission" date="2024-10" db="EMBL/GenBank/DDBJ databases">
        <title>Updated reference genomes for cyclostephanoid diatoms.</title>
        <authorList>
            <person name="Roberts W.R."/>
            <person name="Alverson A.J."/>
        </authorList>
    </citation>
    <scope>NUCLEOTIDE SEQUENCE [LARGE SCALE GENOMIC DNA]</scope>
    <source>
        <strain evidence="8 9">AJA228-03</strain>
    </source>
</reference>
<dbReference type="Gene3D" id="1.20.1250.20">
    <property type="entry name" value="MFS general substrate transporter like domains"/>
    <property type="match status" value="1"/>
</dbReference>
<evidence type="ECO:0000313" key="8">
    <source>
        <dbReference type="EMBL" id="KAL3823458.1"/>
    </source>
</evidence>
<comment type="similarity">
    <text evidence="2">Belongs to the ATG22 family.</text>
</comment>
<organism evidence="8 9">
    <name type="scientific">Cyclostephanos tholiformis</name>
    <dbReference type="NCBI Taxonomy" id="382380"/>
    <lineage>
        <taxon>Eukaryota</taxon>
        <taxon>Sar</taxon>
        <taxon>Stramenopiles</taxon>
        <taxon>Ochrophyta</taxon>
        <taxon>Bacillariophyta</taxon>
        <taxon>Coscinodiscophyceae</taxon>
        <taxon>Thalassiosirophycidae</taxon>
        <taxon>Stephanodiscales</taxon>
        <taxon>Stephanodiscaceae</taxon>
        <taxon>Cyclostephanos</taxon>
    </lineage>
</organism>
<dbReference type="InterPro" id="IPR050495">
    <property type="entry name" value="ATG22/LtaA_families"/>
</dbReference>
<keyword evidence="9" id="KW-1185">Reference proteome</keyword>
<name>A0ABD3SGF2_9STRA</name>
<dbReference type="PANTHER" id="PTHR23519:SF1">
    <property type="entry name" value="AUTOPHAGY-RELATED PROTEIN 22"/>
    <property type="match status" value="1"/>
</dbReference>
<feature type="transmembrane region" description="Helical" evidence="7">
    <location>
        <begin position="184"/>
        <end position="209"/>
    </location>
</feature>
<dbReference type="EMBL" id="JALLPB020000037">
    <property type="protein sequence ID" value="KAL3823458.1"/>
    <property type="molecule type" value="Genomic_DNA"/>
</dbReference>
<evidence type="ECO:0000256" key="1">
    <source>
        <dbReference type="ARBA" id="ARBA00004127"/>
    </source>
</evidence>
<keyword evidence="5 7" id="KW-1133">Transmembrane helix</keyword>
<dbReference type="InterPro" id="IPR024671">
    <property type="entry name" value="Atg22-like"/>
</dbReference>
<feature type="transmembrane region" description="Helical" evidence="7">
    <location>
        <begin position="159"/>
        <end position="178"/>
    </location>
</feature>
<dbReference type="AlphaFoldDB" id="A0ABD3SGF2"/>
<evidence type="ECO:0000313" key="9">
    <source>
        <dbReference type="Proteomes" id="UP001530377"/>
    </source>
</evidence>
<evidence type="ECO:0000256" key="5">
    <source>
        <dbReference type="ARBA" id="ARBA00022989"/>
    </source>
</evidence>
<evidence type="ECO:0000256" key="2">
    <source>
        <dbReference type="ARBA" id="ARBA00006978"/>
    </source>
</evidence>
<protein>
    <recommendedName>
        <fullName evidence="10">Major facilitator superfamily (MFS) profile domain-containing protein</fullName>
    </recommendedName>
</protein>
<feature type="transmembrane region" description="Helical" evidence="7">
    <location>
        <begin position="128"/>
        <end position="147"/>
    </location>
</feature>
<feature type="transmembrane region" description="Helical" evidence="7">
    <location>
        <begin position="354"/>
        <end position="372"/>
    </location>
</feature>
<feature type="transmembrane region" description="Helical" evidence="7">
    <location>
        <begin position="254"/>
        <end position="273"/>
    </location>
</feature>
<proteinExistence type="inferred from homology"/>